<reference evidence="1 2" key="1">
    <citation type="submission" date="2016-10" db="EMBL/GenBank/DDBJ databases">
        <title>Evaluation of Human, Veterinary and Environmental Mycobacterium chelonae Isolates by Core Genome Phylogenomic Analysis, Targeted Gene Comparison, and Anti-microbial Susceptibility Patterns: A Tale of Mistaken Identities.</title>
        <authorList>
            <person name="Fogelson S.B."/>
            <person name="Camus A.C."/>
            <person name="Lorenz W."/>
            <person name="Vasireddy R."/>
            <person name="Vasireddy S."/>
            <person name="Smith T."/>
            <person name="Brown-Elliott B.A."/>
            <person name="Wallace R.J.Jr."/>
            <person name="Hasan N.A."/>
            <person name="Reischl U."/>
            <person name="Sanchez S."/>
        </authorList>
    </citation>
    <scope>NUCLEOTIDE SEQUENCE [LARGE SCALE GENOMIC DNA]</scope>
    <source>
        <strain evidence="1 2">15518</strain>
    </source>
</reference>
<gene>
    <name evidence="1" type="ORF">BKG84_03930</name>
</gene>
<name>A0A1S1LY15_MYCCH</name>
<accession>A0A1S1LY15</accession>
<dbReference type="EMBL" id="MLIS01000001">
    <property type="protein sequence ID" value="OHU77674.1"/>
    <property type="molecule type" value="Genomic_DNA"/>
</dbReference>
<comment type="caution">
    <text evidence="1">The sequence shown here is derived from an EMBL/GenBank/DDBJ whole genome shotgun (WGS) entry which is preliminary data.</text>
</comment>
<proteinExistence type="predicted"/>
<dbReference type="AlphaFoldDB" id="A0A1S1LY15"/>
<organism evidence="1 2">
    <name type="scientific">Mycobacteroides chelonae</name>
    <name type="common">Mycobacterium chelonae</name>
    <dbReference type="NCBI Taxonomy" id="1774"/>
    <lineage>
        <taxon>Bacteria</taxon>
        <taxon>Bacillati</taxon>
        <taxon>Actinomycetota</taxon>
        <taxon>Actinomycetes</taxon>
        <taxon>Mycobacteriales</taxon>
        <taxon>Mycobacteriaceae</taxon>
        <taxon>Mycobacteroides</taxon>
    </lineage>
</organism>
<dbReference type="Proteomes" id="UP000179441">
    <property type="component" value="Unassembled WGS sequence"/>
</dbReference>
<protein>
    <submittedName>
        <fullName evidence="1">Uncharacterized protein</fullName>
    </submittedName>
</protein>
<sequence length="163" mass="17427">MTFGAEVLGGLAEPEKVIIDAALEASWNEVKGILSADLAAHVPGLLQRIIPEEEEEYSFYNSVVNDAVAATAYAISALTGSVATSSESAYYAAESLFNLADLVLHRNEIEYVTDITCAPILAATLGYIESDLDRMECGITVPEPASIRPRLIAEGQHLARLAD</sequence>
<evidence type="ECO:0000313" key="2">
    <source>
        <dbReference type="Proteomes" id="UP000179441"/>
    </source>
</evidence>
<evidence type="ECO:0000313" key="1">
    <source>
        <dbReference type="EMBL" id="OHU77674.1"/>
    </source>
</evidence>
<keyword evidence="2" id="KW-1185">Reference proteome</keyword>